<feature type="transmembrane region" description="Helical" evidence="1">
    <location>
        <begin position="12"/>
        <end position="30"/>
    </location>
</feature>
<dbReference type="SUPFAM" id="SSF52833">
    <property type="entry name" value="Thioredoxin-like"/>
    <property type="match status" value="1"/>
</dbReference>
<accession>A0A1L7NGD4</accession>
<organism evidence="3 4">
    <name type="scientific">Pseudomonas putida</name>
    <name type="common">Arthrobacter siderocapsulatus</name>
    <dbReference type="NCBI Taxonomy" id="303"/>
    <lineage>
        <taxon>Bacteria</taxon>
        <taxon>Pseudomonadati</taxon>
        <taxon>Pseudomonadota</taxon>
        <taxon>Gammaproteobacteria</taxon>
        <taxon>Pseudomonadales</taxon>
        <taxon>Pseudomonadaceae</taxon>
        <taxon>Pseudomonas</taxon>
    </lineage>
</organism>
<evidence type="ECO:0000259" key="2">
    <source>
        <dbReference type="Pfam" id="PF13462"/>
    </source>
</evidence>
<dbReference type="Proteomes" id="UP000218731">
    <property type="component" value="Chromosome 1"/>
</dbReference>
<dbReference type="Pfam" id="PF13462">
    <property type="entry name" value="Thioredoxin_4"/>
    <property type="match status" value="1"/>
</dbReference>
<evidence type="ECO:0000256" key="1">
    <source>
        <dbReference type="SAM" id="Phobius"/>
    </source>
</evidence>
<keyword evidence="1" id="KW-0812">Transmembrane</keyword>
<evidence type="ECO:0000313" key="4">
    <source>
        <dbReference type="Proteomes" id="UP000218731"/>
    </source>
</evidence>
<dbReference type="AlphaFoldDB" id="A0A1L7NGD4"/>
<keyword evidence="3" id="KW-0413">Isomerase</keyword>
<dbReference type="InterPro" id="IPR012336">
    <property type="entry name" value="Thioredoxin-like_fold"/>
</dbReference>
<reference evidence="3 4" key="1">
    <citation type="submission" date="2015-11" db="EMBL/GenBank/DDBJ databases">
        <title>Complete genome sequencing of a biphenyl-degrading bacterium, Pseudomonas putida KF715 (=NBRC110667).</title>
        <authorList>
            <person name="Suenaga H."/>
            <person name="Fujihara N."/>
            <person name="Watanabe T."/>
            <person name="Hirose J."/>
            <person name="Kimura N."/>
            <person name="Yamazoe A."/>
            <person name="Hosoyama A."/>
            <person name="Shimodaira J."/>
            <person name="Furukawa K."/>
        </authorList>
    </citation>
    <scope>NUCLEOTIDE SEQUENCE [LARGE SCALE GENOMIC DNA]</scope>
    <source>
        <strain evidence="3 4">KF715</strain>
    </source>
</reference>
<evidence type="ECO:0000313" key="3">
    <source>
        <dbReference type="EMBL" id="BAW24520.1"/>
    </source>
</evidence>
<keyword evidence="1" id="KW-0472">Membrane</keyword>
<gene>
    <name evidence="3" type="ORF">KF715C_ch39470</name>
</gene>
<name>A0A1L7NGD4_PSEPU</name>
<feature type="domain" description="Thioredoxin-like fold" evidence="2">
    <location>
        <begin position="41"/>
        <end position="186"/>
    </location>
</feature>
<dbReference type="Gene3D" id="3.40.30.10">
    <property type="entry name" value="Glutaredoxin"/>
    <property type="match status" value="1"/>
</dbReference>
<protein>
    <submittedName>
        <fullName evidence="3">Protein-disulfide isomerase-like protein</fullName>
    </submittedName>
</protein>
<dbReference type="RefSeq" id="WP_023047560.1">
    <property type="nucleotide sequence ID" value="NZ_AP015029.1"/>
</dbReference>
<keyword evidence="1" id="KW-1133">Transmembrane helix</keyword>
<dbReference type="GO" id="GO:0016853">
    <property type="term" value="F:isomerase activity"/>
    <property type="evidence" value="ECO:0007669"/>
    <property type="project" value="UniProtKB-KW"/>
</dbReference>
<proteinExistence type="predicted"/>
<dbReference type="CDD" id="cd02972">
    <property type="entry name" value="DsbA_family"/>
    <property type="match status" value="1"/>
</dbReference>
<dbReference type="InterPro" id="IPR036249">
    <property type="entry name" value="Thioredoxin-like_sf"/>
</dbReference>
<dbReference type="EMBL" id="AP015029">
    <property type="protein sequence ID" value="BAW24520.1"/>
    <property type="molecule type" value="Genomic_DNA"/>
</dbReference>
<sequence length="225" mass="24632">MRKRITAQNLKWTCGWLAVAGLALCWWLPLPLHPAADSGPPWIYGNPEARFTVTLYTNLECPHCRFYLPQLQRWIVTNDHVNLAWPDLPLPQNEPASSREARLLECVGQPEGPEGLWGAGVWVYLHSQSNGQGLATVSTSSGGTPGLQRCLAGEEVAQTAARQNTEASQNGLNATPTLRLIDNHTQHTVILESPIEPDALLSAVDLLSAPELSEMPADMISDMPR</sequence>